<feature type="domain" description="SLH" evidence="3">
    <location>
        <begin position="634"/>
        <end position="693"/>
    </location>
</feature>
<organism evidence="4 5">
    <name type="scientific">Leucobacter viscericola</name>
    <dbReference type="NCBI Taxonomy" id="2714935"/>
    <lineage>
        <taxon>Bacteria</taxon>
        <taxon>Bacillati</taxon>
        <taxon>Actinomycetota</taxon>
        <taxon>Actinomycetes</taxon>
        <taxon>Micrococcales</taxon>
        <taxon>Microbacteriaceae</taxon>
        <taxon>Leucobacter</taxon>
    </lineage>
</organism>
<name>A0A6G7XIW9_9MICO</name>
<reference evidence="4 5" key="1">
    <citation type="submission" date="2020-03" db="EMBL/GenBank/DDBJ databases">
        <title>Leucobacter sp. nov., isolated from beetles.</title>
        <authorList>
            <person name="Hyun D.-W."/>
            <person name="Bae J.-W."/>
        </authorList>
    </citation>
    <scope>NUCLEOTIDE SEQUENCE [LARGE SCALE GENOMIC DNA]</scope>
    <source>
        <strain evidence="4 5">HDW9C</strain>
    </source>
</reference>
<dbReference type="PRINTS" id="PR00633">
    <property type="entry name" value="RCCNDNSATION"/>
</dbReference>
<dbReference type="InterPro" id="IPR051210">
    <property type="entry name" value="Ub_ligase/GEF_domain"/>
</dbReference>
<dbReference type="AlphaFoldDB" id="A0A6G7XIW9"/>
<dbReference type="PANTHER" id="PTHR22870">
    <property type="entry name" value="REGULATOR OF CHROMOSOME CONDENSATION"/>
    <property type="match status" value="1"/>
</dbReference>
<dbReference type="InterPro" id="IPR001119">
    <property type="entry name" value="SLH_dom"/>
</dbReference>
<feature type="region of interest" description="Disordered" evidence="2">
    <location>
        <begin position="473"/>
        <end position="499"/>
    </location>
</feature>
<dbReference type="PROSITE" id="PS50012">
    <property type="entry name" value="RCC1_3"/>
    <property type="match status" value="6"/>
</dbReference>
<dbReference type="Pfam" id="PF00395">
    <property type="entry name" value="SLH"/>
    <property type="match status" value="2"/>
</dbReference>
<dbReference type="InterPro" id="IPR009091">
    <property type="entry name" value="RCC1/BLIP-II"/>
</dbReference>
<evidence type="ECO:0000256" key="2">
    <source>
        <dbReference type="SAM" id="MobiDB-lite"/>
    </source>
</evidence>
<dbReference type="Gene3D" id="2.130.10.30">
    <property type="entry name" value="Regulator of chromosome condensation 1/beta-lactamase-inhibitor protein II"/>
    <property type="match status" value="2"/>
</dbReference>
<dbReference type="PROSITE" id="PS51272">
    <property type="entry name" value="SLH"/>
    <property type="match status" value="2"/>
</dbReference>
<accession>A0A6G7XIW9</accession>
<evidence type="ECO:0000313" key="5">
    <source>
        <dbReference type="Proteomes" id="UP000502677"/>
    </source>
</evidence>
<dbReference type="KEGG" id="lvi:G7068_15070"/>
<evidence type="ECO:0000313" key="4">
    <source>
        <dbReference type="EMBL" id="QIK64379.1"/>
    </source>
</evidence>
<dbReference type="Proteomes" id="UP000502677">
    <property type="component" value="Chromosome"/>
</dbReference>
<keyword evidence="1" id="KW-0677">Repeat</keyword>
<dbReference type="PROSITE" id="PS00626">
    <property type="entry name" value="RCC1_2"/>
    <property type="match status" value="3"/>
</dbReference>
<evidence type="ECO:0000256" key="1">
    <source>
        <dbReference type="ARBA" id="ARBA00022737"/>
    </source>
</evidence>
<dbReference type="Pfam" id="PF00415">
    <property type="entry name" value="RCC1"/>
    <property type="match status" value="1"/>
</dbReference>
<sequence length="693" mass="73434">MLSVVVGVCGGAAAVAAPGTDSGLQVRPARGSSLGGTEVLIQVPVGVHLLSVSAGTDHTLALGPNGTPYSWGANNHGQLGDGTRNDRTLPDIVATPEGVTYSKVSAGSMSTALATDGTAYEWGQIWCDASWPVDGIPTAVESPTGVAIAQIDAGSRHVVALNSDGEGYFWGNEYQPSNAWGAGGISCNRSLEALRMPAEKTFVSVAAGNNHSLGLTSEGNAYAWGLNRGALGTGDQIDRLSPSAVLMPEGIKFASIAAGGGSHSLALSDDGDVYGWGSNSYGQLGDGSLERRLLPTRVMMPESVKFVSIAAGGDQSFALTEAGELYSWGLNDQGQLGDGTQVNRLVPTKVELPAGVKFKSLSASLSAHAVALTEEGIAYAWGANDSGQLGDGTTTDRWSPTLVAGWTPTSVLFDGEAGTIVRSEISAGIARVTVKTPAHDAGAVDITVTGERPNGEPVDPVLISGGFIYNKVPVDPGSENPDPGKPGIPPTNESCKLPRKDSVFADAPLSHKFYREIDWMECKKYSTGWRQPAGKPLYKPADSLERQAMAAFIFRMEAPKGYKAPNVSPFADVKPGDSYYKEISWMYEAKLSTGYREVSGKPTFRAHDSLSREAMAAFIYRLEAKASKSFDAPKKDSFTDVSVRQKFRTEIEWMKKSGLSTGYRDGSYRPKDALSREAMAAFIYRLETGFRKK</sequence>
<evidence type="ECO:0000259" key="3">
    <source>
        <dbReference type="PROSITE" id="PS51272"/>
    </source>
</evidence>
<protein>
    <recommendedName>
        <fullName evidence="3">SLH domain-containing protein</fullName>
    </recommendedName>
</protein>
<gene>
    <name evidence="4" type="ORF">G7068_15070</name>
</gene>
<proteinExistence type="predicted"/>
<dbReference type="InterPro" id="IPR000408">
    <property type="entry name" value="Reg_chr_condens"/>
</dbReference>
<dbReference type="InterPro" id="IPR058923">
    <property type="entry name" value="RCC1-like_dom"/>
</dbReference>
<feature type="domain" description="SLH" evidence="3">
    <location>
        <begin position="566"/>
        <end position="633"/>
    </location>
</feature>
<dbReference type="Pfam" id="PF25390">
    <property type="entry name" value="WD40_RLD"/>
    <property type="match status" value="1"/>
</dbReference>
<dbReference type="PANTHER" id="PTHR22870:SF408">
    <property type="entry name" value="OS09G0560450 PROTEIN"/>
    <property type="match status" value="1"/>
</dbReference>
<keyword evidence="5" id="KW-1185">Reference proteome</keyword>
<dbReference type="SUPFAM" id="SSF50985">
    <property type="entry name" value="RCC1/BLIP-II"/>
    <property type="match status" value="2"/>
</dbReference>
<dbReference type="EMBL" id="CP049863">
    <property type="protein sequence ID" value="QIK64379.1"/>
    <property type="molecule type" value="Genomic_DNA"/>
</dbReference>